<dbReference type="InterPro" id="IPR036390">
    <property type="entry name" value="WH_DNA-bd_sf"/>
</dbReference>
<dbReference type="InterPro" id="IPR036597">
    <property type="entry name" value="Fido-like_dom_sf"/>
</dbReference>
<dbReference type="SUPFAM" id="SSF46785">
    <property type="entry name" value="Winged helix' DNA-binding domain"/>
    <property type="match status" value="1"/>
</dbReference>
<dbReference type="Proteomes" id="UP000267535">
    <property type="component" value="Unassembled WGS sequence"/>
</dbReference>
<dbReference type="RefSeq" id="WP_124926340.1">
    <property type="nucleotide sequence ID" value="NZ_BMOH01000002.1"/>
</dbReference>
<dbReference type="PANTHER" id="PTHR13504:SF33">
    <property type="entry name" value="FIC FAMILY PROTEIN"/>
    <property type="match status" value="1"/>
</dbReference>
<dbReference type="InterPro" id="IPR040198">
    <property type="entry name" value="Fido_containing"/>
</dbReference>
<evidence type="ECO:0000313" key="3">
    <source>
        <dbReference type="Proteomes" id="UP000267535"/>
    </source>
</evidence>
<evidence type="ECO:0000259" key="1">
    <source>
        <dbReference type="PROSITE" id="PS51459"/>
    </source>
</evidence>
<proteinExistence type="predicted"/>
<reference evidence="2 3" key="1">
    <citation type="submission" date="2018-11" db="EMBL/GenBank/DDBJ databases">
        <title>The draft genome sequence of Amphritea balenae JAMM 1525T.</title>
        <authorList>
            <person name="Fang Z."/>
            <person name="Zhang Y."/>
            <person name="Han X."/>
        </authorList>
    </citation>
    <scope>NUCLEOTIDE SEQUENCE [LARGE SCALE GENOMIC DNA]</scope>
    <source>
        <strain evidence="2 3">JAMM 1525</strain>
    </source>
</reference>
<organism evidence="2 3">
    <name type="scientific">Amphritea balenae</name>
    <dbReference type="NCBI Taxonomy" id="452629"/>
    <lineage>
        <taxon>Bacteria</taxon>
        <taxon>Pseudomonadati</taxon>
        <taxon>Pseudomonadota</taxon>
        <taxon>Gammaproteobacteria</taxon>
        <taxon>Oceanospirillales</taxon>
        <taxon>Oceanospirillaceae</taxon>
        <taxon>Amphritea</taxon>
    </lineage>
</organism>
<dbReference type="EMBL" id="RQXV01000006">
    <property type="protein sequence ID" value="RRC98841.1"/>
    <property type="molecule type" value="Genomic_DNA"/>
</dbReference>
<dbReference type="PANTHER" id="PTHR13504">
    <property type="entry name" value="FIDO DOMAIN-CONTAINING PROTEIN DDB_G0283145"/>
    <property type="match status" value="1"/>
</dbReference>
<sequence>MCNDIQWLWQQADWPDLHWQQEIIDPVIRRLHYQAGSLMGHAAQLNTKNRQTLKHQLLISAVDPDTNSQRVSLSNSLGNQLGITVAEDAPHSAYSDKLANNLINCCTDTEHDLTLERLLEWHQALKPDTKSELRKPGDAQLPPQTFFELLNLIEWFNSSHQKQSTDPLIRTAISYLRTIAIQPFDQSNDDIARFISSLALNQAYPDKPLMLFLTTDCFSKSETNKQLQMSLKSNTDITDWLFCFLNIIEKYLDKTLTLVLQNQQQTAFWLRMAESGLTAAQSAILKQMLDQHQGSNTISASEYQQISGLSKASATRHLSELLQKGCIEKLSSGGRSTRYKVNITGRT</sequence>
<dbReference type="OrthoDB" id="9807853at2"/>
<dbReference type="AlphaFoldDB" id="A0A3P1SNL1"/>
<name>A0A3P1SNL1_9GAMM</name>
<comment type="caution">
    <text evidence="2">The sequence shown here is derived from an EMBL/GenBank/DDBJ whole genome shotgun (WGS) entry which is preliminary data.</text>
</comment>
<evidence type="ECO:0000313" key="2">
    <source>
        <dbReference type="EMBL" id="RRC98841.1"/>
    </source>
</evidence>
<protein>
    <submittedName>
        <fullName evidence="2">Fic family protein</fullName>
    </submittedName>
</protein>
<dbReference type="SUPFAM" id="SSF140931">
    <property type="entry name" value="Fic-like"/>
    <property type="match status" value="1"/>
</dbReference>
<dbReference type="InterPro" id="IPR025230">
    <property type="entry name" value="DUF4172"/>
</dbReference>
<dbReference type="Pfam" id="PF02661">
    <property type="entry name" value="Fic"/>
    <property type="match status" value="1"/>
</dbReference>
<gene>
    <name evidence="2" type="ORF">EHS89_11670</name>
</gene>
<dbReference type="Gene3D" id="1.10.10.10">
    <property type="entry name" value="Winged helix-like DNA-binding domain superfamily/Winged helix DNA-binding domain"/>
    <property type="match status" value="1"/>
</dbReference>
<dbReference type="InterPro" id="IPR036388">
    <property type="entry name" value="WH-like_DNA-bd_sf"/>
</dbReference>
<dbReference type="Gene3D" id="1.10.3290.10">
    <property type="entry name" value="Fido-like domain"/>
    <property type="match status" value="1"/>
</dbReference>
<keyword evidence="3" id="KW-1185">Reference proteome</keyword>
<feature type="domain" description="Fido" evidence="1">
    <location>
        <begin position="113"/>
        <end position="243"/>
    </location>
</feature>
<dbReference type="PROSITE" id="PS51459">
    <property type="entry name" value="FIDO"/>
    <property type="match status" value="1"/>
</dbReference>
<accession>A0A3P1SNL1</accession>
<dbReference type="InterPro" id="IPR003812">
    <property type="entry name" value="Fido"/>
</dbReference>
<dbReference type="Pfam" id="PF13776">
    <property type="entry name" value="DUF4172"/>
    <property type="match status" value="1"/>
</dbReference>